<gene>
    <name evidence="1" type="ORF">LCGC14_1528660</name>
</gene>
<dbReference type="EMBL" id="LAZR01011427">
    <property type="protein sequence ID" value="KKM61732.1"/>
    <property type="molecule type" value="Genomic_DNA"/>
</dbReference>
<comment type="caution">
    <text evidence="1">The sequence shown here is derived from an EMBL/GenBank/DDBJ whole genome shotgun (WGS) entry which is preliminary data.</text>
</comment>
<evidence type="ECO:0000313" key="1">
    <source>
        <dbReference type="EMBL" id="KKM61732.1"/>
    </source>
</evidence>
<accession>A0A0F9LXD1</accession>
<dbReference type="AlphaFoldDB" id="A0A0F9LXD1"/>
<proteinExistence type="predicted"/>
<sequence length="65" mass="7192">MTTATSQVQAILNRCDLLVLGAMLAETHDGPLDKFIRVQVLAAMHPTYDRDRVSVDESHGLLEDI</sequence>
<organism evidence="1">
    <name type="scientific">marine sediment metagenome</name>
    <dbReference type="NCBI Taxonomy" id="412755"/>
    <lineage>
        <taxon>unclassified sequences</taxon>
        <taxon>metagenomes</taxon>
        <taxon>ecological metagenomes</taxon>
    </lineage>
</organism>
<protein>
    <submittedName>
        <fullName evidence="1">Uncharacterized protein</fullName>
    </submittedName>
</protein>
<name>A0A0F9LXD1_9ZZZZ</name>
<reference evidence="1" key="1">
    <citation type="journal article" date="2015" name="Nature">
        <title>Complex archaea that bridge the gap between prokaryotes and eukaryotes.</title>
        <authorList>
            <person name="Spang A."/>
            <person name="Saw J.H."/>
            <person name="Jorgensen S.L."/>
            <person name="Zaremba-Niedzwiedzka K."/>
            <person name="Martijn J."/>
            <person name="Lind A.E."/>
            <person name="van Eijk R."/>
            <person name="Schleper C."/>
            <person name="Guy L."/>
            <person name="Ettema T.J."/>
        </authorList>
    </citation>
    <scope>NUCLEOTIDE SEQUENCE</scope>
</reference>